<dbReference type="EMBL" id="JABCIY010000337">
    <property type="protein sequence ID" value="KAF7185424.1"/>
    <property type="molecule type" value="Genomic_DNA"/>
</dbReference>
<evidence type="ECO:0000313" key="2">
    <source>
        <dbReference type="EMBL" id="KAF7185424.1"/>
    </source>
</evidence>
<gene>
    <name evidence="2" type="ORF">HII31_13271</name>
</gene>
<keyword evidence="1" id="KW-0472">Membrane</keyword>
<keyword evidence="1" id="KW-1133">Transmembrane helix</keyword>
<accession>A0A8H6R5B1</accession>
<evidence type="ECO:0000313" key="3">
    <source>
        <dbReference type="Proteomes" id="UP000660729"/>
    </source>
</evidence>
<evidence type="ECO:0000256" key="1">
    <source>
        <dbReference type="SAM" id="Phobius"/>
    </source>
</evidence>
<feature type="transmembrane region" description="Helical" evidence="1">
    <location>
        <begin position="82"/>
        <end position="102"/>
    </location>
</feature>
<proteinExistence type="predicted"/>
<dbReference type="AlphaFoldDB" id="A0A8H6R5B1"/>
<reference evidence="2" key="1">
    <citation type="submission" date="2020-04" db="EMBL/GenBank/DDBJ databases">
        <title>Draft genome resource of the tomato pathogen Pseudocercospora fuligena.</title>
        <authorList>
            <person name="Zaccaron A."/>
        </authorList>
    </citation>
    <scope>NUCLEOTIDE SEQUENCE</scope>
    <source>
        <strain evidence="2">PF001</strain>
    </source>
</reference>
<keyword evidence="3" id="KW-1185">Reference proteome</keyword>
<comment type="caution">
    <text evidence="2">The sequence shown here is derived from an EMBL/GenBank/DDBJ whole genome shotgun (WGS) entry which is preliminary data.</text>
</comment>
<keyword evidence="1" id="KW-0812">Transmembrane</keyword>
<dbReference type="Proteomes" id="UP000660729">
    <property type="component" value="Unassembled WGS sequence"/>
</dbReference>
<organism evidence="2 3">
    <name type="scientific">Pseudocercospora fuligena</name>
    <dbReference type="NCBI Taxonomy" id="685502"/>
    <lineage>
        <taxon>Eukaryota</taxon>
        <taxon>Fungi</taxon>
        <taxon>Dikarya</taxon>
        <taxon>Ascomycota</taxon>
        <taxon>Pezizomycotina</taxon>
        <taxon>Dothideomycetes</taxon>
        <taxon>Dothideomycetidae</taxon>
        <taxon>Mycosphaerellales</taxon>
        <taxon>Mycosphaerellaceae</taxon>
        <taxon>Pseudocercospora</taxon>
    </lineage>
</organism>
<sequence length="105" mass="10806">MLEKPLNGLRDTPKFPIDKEYLVMPRRAKNAINTLASLFETAEGSKMQFTKVIAVVVSLAAGSAVAMPVPQLSGLTGGAGSLLAPVSGLTSALPVGSLLGGLKKE</sequence>
<feature type="transmembrane region" description="Helical" evidence="1">
    <location>
        <begin position="52"/>
        <end position="70"/>
    </location>
</feature>
<name>A0A8H6R5B1_9PEZI</name>
<protein>
    <submittedName>
        <fullName evidence="2">Uncharacterized protein</fullName>
    </submittedName>
</protein>